<dbReference type="PROSITE" id="PS50931">
    <property type="entry name" value="HTH_LYSR"/>
    <property type="match status" value="1"/>
</dbReference>
<dbReference type="Pfam" id="PF03466">
    <property type="entry name" value="LysR_substrate"/>
    <property type="match status" value="1"/>
</dbReference>
<dbReference type="Proteomes" id="UP000755551">
    <property type="component" value="Unassembled WGS sequence"/>
</dbReference>
<protein>
    <submittedName>
        <fullName evidence="6">LysR family transcriptional regulator</fullName>
    </submittedName>
</protein>
<accession>A0ABS6MBW1</accession>
<reference evidence="6 7" key="1">
    <citation type="submission" date="2021-06" db="EMBL/GenBank/DDBJ databases">
        <title>Bacterium isolated from marine sediment.</title>
        <authorList>
            <person name="Zhu K.-L."/>
            <person name="Du Z.-J."/>
            <person name="Liang Q.-Y."/>
        </authorList>
    </citation>
    <scope>NUCLEOTIDE SEQUENCE [LARGE SCALE GENOMIC DNA]</scope>
    <source>
        <strain evidence="6 7">A346</strain>
    </source>
</reference>
<dbReference type="InterPro" id="IPR005119">
    <property type="entry name" value="LysR_subst-bd"/>
</dbReference>
<dbReference type="PANTHER" id="PTHR30537">
    <property type="entry name" value="HTH-TYPE TRANSCRIPTIONAL REGULATOR"/>
    <property type="match status" value="1"/>
</dbReference>
<proteinExistence type="inferred from homology"/>
<comment type="similarity">
    <text evidence="1">Belongs to the LysR transcriptional regulatory family.</text>
</comment>
<keyword evidence="4" id="KW-0804">Transcription</keyword>
<dbReference type="InterPro" id="IPR000847">
    <property type="entry name" value="LysR_HTH_N"/>
</dbReference>
<organism evidence="6 7">
    <name type="scientific">Marinobacterium weihaiense</name>
    <dbReference type="NCBI Taxonomy" id="2851016"/>
    <lineage>
        <taxon>Bacteria</taxon>
        <taxon>Pseudomonadati</taxon>
        <taxon>Pseudomonadota</taxon>
        <taxon>Gammaproteobacteria</taxon>
        <taxon>Oceanospirillales</taxon>
        <taxon>Oceanospirillaceae</taxon>
        <taxon>Marinobacterium</taxon>
    </lineage>
</organism>
<evidence type="ECO:0000313" key="6">
    <source>
        <dbReference type="EMBL" id="MBV0933326.1"/>
    </source>
</evidence>
<evidence type="ECO:0000256" key="1">
    <source>
        <dbReference type="ARBA" id="ARBA00009437"/>
    </source>
</evidence>
<keyword evidence="2" id="KW-0805">Transcription regulation</keyword>
<evidence type="ECO:0000313" key="7">
    <source>
        <dbReference type="Proteomes" id="UP000755551"/>
    </source>
</evidence>
<evidence type="ECO:0000256" key="2">
    <source>
        <dbReference type="ARBA" id="ARBA00023015"/>
    </source>
</evidence>
<sequence>MRNWEAVEAFVEVVQQGSFSAAAQKLGVSPSHVSRLVARLEAELSTPLLYRTTRKFRLSEAGEHYFQHCRDLLQGFAAAEEELAGFQAEPSGTLRVTCATTFGERFLAPQLNDFLLQYPKISLDLHLTNRQTDLISEGYDLAVRMGTLKDSSLLARRLCDRREYLCASPDYLQRHPMPHTLAELSRHNCLLGSNPYWLFSDNGQRRELKVGGHWRSNSGPALLDAVSKGLGIAQLPDYYVEPALARGELVAMLEQYRYPFSGVWLVYPQTRQRSPRLQLLCDFLIERFKTGLPWQMQAR</sequence>
<keyword evidence="3" id="KW-0238">DNA-binding</keyword>
<dbReference type="EMBL" id="JAHQZT010000008">
    <property type="protein sequence ID" value="MBV0933326.1"/>
    <property type="molecule type" value="Genomic_DNA"/>
</dbReference>
<feature type="domain" description="HTH lysR-type" evidence="5">
    <location>
        <begin position="1"/>
        <end position="59"/>
    </location>
</feature>
<name>A0ABS6MBW1_9GAMM</name>
<gene>
    <name evidence="6" type="ORF">KTN04_08245</name>
</gene>
<evidence type="ECO:0000259" key="5">
    <source>
        <dbReference type="PROSITE" id="PS50931"/>
    </source>
</evidence>
<evidence type="ECO:0000256" key="3">
    <source>
        <dbReference type="ARBA" id="ARBA00023125"/>
    </source>
</evidence>
<evidence type="ECO:0000256" key="4">
    <source>
        <dbReference type="ARBA" id="ARBA00023163"/>
    </source>
</evidence>
<comment type="caution">
    <text evidence="6">The sequence shown here is derived from an EMBL/GenBank/DDBJ whole genome shotgun (WGS) entry which is preliminary data.</text>
</comment>
<dbReference type="InterPro" id="IPR058163">
    <property type="entry name" value="LysR-type_TF_proteobact-type"/>
</dbReference>
<dbReference type="RefSeq" id="WP_217334745.1">
    <property type="nucleotide sequence ID" value="NZ_JAHQZT010000008.1"/>
</dbReference>
<dbReference type="PANTHER" id="PTHR30537:SF10">
    <property type="entry name" value="TRANSCRIPTIONAL REGULATOR-RELATED"/>
    <property type="match status" value="1"/>
</dbReference>
<keyword evidence="7" id="KW-1185">Reference proteome</keyword>
<dbReference type="Pfam" id="PF00126">
    <property type="entry name" value="HTH_1"/>
    <property type="match status" value="1"/>
</dbReference>